<dbReference type="AlphaFoldDB" id="A0A8T1U7L8"/>
<dbReference type="EMBL" id="JAENGZ010000575">
    <property type="protein sequence ID" value="KAG6956968.1"/>
    <property type="molecule type" value="Genomic_DNA"/>
</dbReference>
<sequence length="399" mass="45676">GEEVLAGLTAYQEKSGNVLVPHAFIVPSGDESWPPTLWGYRLGRAVNVVRTRYKPQEDKKGLSTQMIEELERVGFVQNVPQFKWDHYVLPSLQTFKKLYGNTDVPYYFVVLERGESWPKLAWGKRLGLTVTVMRVGRAYASQMAGSKEELEKLEFCFSTIAERDWTEKILFSFRIHQREFGHCIIGRGFKVPSCHPWPTKAWEMPLGHIANNVRMGRTYVEQVSRDKEILVTVGFAWNRDKGVWNQQIIPGIRGYAEVFEKGHIPQRFVVPSEEPWPRSTWGMQIGAVLNRIWHNGTYLGYFGRDADKLDAWGVNLKLSTRAWEKRIVPLLDIYATQSGSDGGEGVPDDFVIPSETLWPEEVWGLRLGLMVARNVSRSAVVEPWELPASYERSSLTSRE</sequence>
<feature type="non-terminal residue" evidence="2">
    <location>
        <position position="1"/>
    </location>
</feature>
<dbReference type="VEuPathDB" id="FungiDB:PC110_g1358"/>
<dbReference type="VEuPathDB" id="FungiDB:PC110_g1368"/>
<accession>A0A8T1U7L8</accession>
<dbReference type="PANTHER" id="PTHR37066:SF1">
    <property type="entry name" value="LNS2_PITP DOMAIN-CONTAINING PROTEIN"/>
    <property type="match status" value="1"/>
</dbReference>
<protein>
    <recommendedName>
        <fullName evidence="1">Helicase-associated domain-containing protein</fullName>
    </recommendedName>
</protein>
<proteinExistence type="predicted"/>
<evidence type="ECO:0000313" key="3">
    <source>
        <dbReference type="Proteomes" id="UP000688947"/>
    </source>
</evidence>
<dbReference type="PANTHER" id="PTHR37066">
    <property type="entry name" value="HELICASE-ASSOCIATED"/>
    <property type="match status" value="1"/>
</dbReference>
<evidence type="ECO:0000313" key="2">
    <source>
        <dbReference type="EMBL" id="KAG6956968.1"/>
    </source>
</evidence>
<dbReference type="InterPro" id="IPR005114">
    <property type="entry name" value="Helicase_assoc"/>
</dbReference>
<feature type="domain" description="Helicase-associated" evidence="1">
    <location>
        <begin position="3"/>
        <end position="75"/>
    </location>
</feature>
<evidence type="ECO:0000259" key="1">
    <source>
        <dbReference type="Pfam" id="PF03457"/>
    </source>
</evidence>
<reference evidence="2" key="1">
    <citation type="submission" date="2021-01" db="EMBL/GenBank/DDBJ databases">
        <title>Phytophthora aleatoria, a newly-described species from Pinus radiata is distinct from Phytophthora cactorum isolates based on comparative genomics.</title>
        <authorList>
            <person name="Mcdougal R."/>
            <person name="Panda P."/>
            <person name="Williams N."/>
            <person name="Studholme D.J."/>
        </authorList>
    </citation>
    <scope>NUCLEOTIDE SEQUENCE</scope>
    <source>
        <strain evidence="2">NZFS 3830</strain>
    </source>
</reference>
<gene>
    <name evidence="2" type="ORF">JG687_00010280</name>
</gene>
<organism evidence="2 3">
    <name type="scientific">Phytophthora cactorum</name>
    <dbReference type="NCBI Taxonomy" id="29920"/>
    <lineage>
        <taxon>Eukaryota</taxon>
        <taxon>Sar</taxon>
        <taxon>Stramenopiles</taxon>
        <taxon>Oomycota</taxon>
        <taxon>Peronosporomycetes</taxon>
        <taxon>Peronosporales</taxon>
        <taxon>Peronosporaceae</taxon>
        <taxon>Phytophthora</taxon>
    </lineage>
</organism>
<name>A0A8T1U7L8_9STRA</name>
<dbReference type="Proteomes" id="UP000688947">
    <property type="component" value="Unassembled WGS sequence"/>
</dbReference>
<comment type="caution">
    <text evidence="2">The sequence shown here is derived from an EMBL/GenBank/DDBJ whole genome shotgun (WGS) entry which is preliminary data.</text>
</comment>
<dbReference type="OrthoDB" id="66498at2759"/>
<dbReference type="Pfam" id="PF03457">
    <property type="entry name" value="HA"/>
    <property type="match status" value="1"/>
</dbReference>